<dbReference type="InterPro" id="IPR029063">
    <property type="entry name" value="SAM-dependent_MTases_sf"/>
</dbReference>
<reference evidence="2" key="1">
    <citation type="submission" date="2020-08" db="EMBL/GenBank/DDBJ databases">
        <title>Genome sequencing and assembly of the red palm weevil Rhynchophorus ferrugineus.</title>
        <authorList>
            <person name="Dias G.B."/>
            <person name="Bergman C.M."/>
            <person name="Manee M."/>
        </authorList>
    </citation>
    <scope>NUCLEOTIDE SEQUENCE</scope>
    <source>
        <strain evidence="2">AA-2017</strain>
        <tissue evidence="2">Whole larva</tissue>
    </source>
</reference>
<sequence length="388" mass="44611">MDHTPLSLKLFLNDLKQLKPPNQSIKEIEKISDQKFVGISEKKVHEIHLLAPVIDEICKYTECDLVIDIGSGLGYLSHMLHQRYGYQVLGLEMSHKFVEQAYNNQNKFYSRSKGHVIFSKLFIDVNSVNDIHALIEHHFGLNRKVCFTGLHACADLSVTVLKLFSTMDNVRALAIMPCCYHRISTQEDHKNNIMTFPNFPCSNTLRKPFEEMECTRFLQIPFLRLACQDSLDVYMALTEVETKRKLLGLMFRAILEDVAKNENCSPRRLKRKSPKSNDAEDAFEAYLNNLPGSHALIAEPSTVTRAIDKPFLEKMRAKWSTVNTERCRGMVEALTAFQAVLQVVCENVVLLDRVEFVRERGFRCNVRRITDRTISPRCWALIADKKNL</sequence>
<proteinExistence type="predicted"/>
<comment type="caution">
    <text evidence="2">The sequence shown here is derived from an EMBL/GenBank/DDBJ whole genome shotgun (WGS) entry which is preliminary data.</text>
</comment>
<dbReference type="AlphaFoldDB" id="A0A834IZE4"/>
<dbReference type="PANTHER" id="PTHR12496:SF0">
    <property type="entry name" value="METHYLTRANSFERASE DOMAIN-CONTAINING PROTEIN"/>
    <property type="match status" value="1"/>
</dbReference>
<dbReference type="PANTHER" id="PTHR12496">
    <property type="entry name" value="CGI-41 METHYLTRANSFERASE"/>
    <property type="match status" value="1"/>
</dbReference>
<dbReference type="EMBL" id="JAACXV010000125">
    <property type="protein sequence ID" value="KAF7283257.1"/>
    <property type="molecule type" value="Genomic_DNA"/>
</dbReference>
<name>A0A834IZE4_RHYFE</name>
<accession>A0A834IZE4</accession>
<gene>
    <name evidence="2" type="ORF">GWI33_001083</name>
</gene>
<keyword evidence="3" id="KW-1185">Reference proteome</keyword>
<evidence type="ECO:0000313" key="2">
    <source>
        <dbReference type="EMBL" id="KAF7283257.1"/>
    </source>
</evidence>
<dbReference type="CDD" id="cd02440">
    <property type="entry name" value="AdoMet_MTases"/>
    <property type="match status" value="1"/>
</dbReference>
<dbReference type="InterPro" id="IPR052220">
    <property type="entry name" value="METTL25"/>
</dbReference>
<dbReference type="Pfam" id="PF13679">
    <property type="entry name" value="Methyltransf_32"/>
    <property type="match status" value="1"/>
</dbReference>
<evidence type="ECO:0000313" key="3">
    <source>
        <dbReference type="Proteomes" id="UP000625711"/>
    </source>
</evidence>
<dbReference type="OrthoDB" id="10258156at2759"/>
<evidence type="ECO:0000259" key="1">
    <source>
        <dbReference type="Pfam" id="PF13679"/>
    </source>
</evidence>
<dbReference type="InterPro" id="IPR025714">
    <property type="entry name" value="Methyltranfer_dom"/>
</dbReference>
<dbReference type="Gene3D" id="3.40.50.150">
    <property type="entry name" value="Vaccinia Virus protein VP39"/>
    <property type="match status" value="1"/>
</dbReference>
<organism evidence="2 3">
    <name type="scientific">Rhynchophorus ferrugineus</name>
    <name type="common">Red palm weevil</name>
    <name type="synonym">Curculio ferrugineus</name>
    <dbReference type="NCBI Taxonomy" id="354439"/>
    <lineage>
        <taxon>Eukaryota</taxon>
        <taxon>Metazoa</taxon>
        <taxon>Ecdysozoa</taxon>
        <taxon>Arthropoda</taxon>
        <taxon>Hexapoda</taxon>
        <taxon>Insecta</taxon>
        <taxon>Pterygota</taxon>
        <taxon>Neoptera</taxon>
        <taxon>Endopterygota</taxon>
        <taxon>Coleoptera</taxon>
        <taxon>Polyphaga</taxon>
        <taxon>Cucujiformia</taxon>
        <taxon>Curculionidae</taxon>
        <taxon>Dryophthorinae</taxon>
        <taxon>Rhynchophorus</taxon>
    </lineage>
</organism>
<dbReference type="SUPFAM" id="SSF53335">
    <property type="entry name" value="S-adenosyl-L-methionine-dependent methyltransferases"/>
    <property type="match status" value="1"/>
</dbReference>
<protein>
    <recommendedName>
        <fullName evidence="1">Methyltransferase domain-containing protein</fullName>
    </recommendedName>
</protein>
<feature type="domain" description="Methyltransferase" evidence="1">
    <location>
        <begin position="42"/>
        <end position="186"/>
    </location>
</feature>
<dbReference type="Proteomes" id="UP000625711">
    <property type="component" value="Unassembled WGS sequence"/>
</dbReference>